<evidence type="ECO:0000313" key="5">
    <source>
        <dbReference type="Proteomes" id="UP001187471"/>
    </source>
</evidence>
<dbReference type="Proteomes" id="UP001187471">
    <property type="component" value="Unassembled WGS sequence"/>
</dbReference>
<dbReference type="InterPro" id="IPR042197">
    <property type="entry name" value="Apaf_helical"/>
</dbReference>
<dbReference type="Pfam" id="PF23282">
    <property type="entry name" value="WHD_ROQ1"/>
    <property type="match status" value="2"/>
</dbReference>
<dbReference type="SUPFAM" id="SSF52200">
    <property type="entry name" value="Toll/Interleukin receptor TIR domain"/>
    <property type="match status" value="1"/>
</dbReference>
<dbReference type="Pfam" id="PF07725">
    <property type="entry name" value="LRR_3"/>
    <property type="match status" value="2"/>
</dbReference>
<dbReference type="PROSITE" id="PS50104">
    <property type="entry name" value="TIR"/>
    <property type="match status" value="1"/>
</dbReference>
<dbReference type="Gene3D" id="3.40.50.10140">
    <property type="entry name" value="Toll/interleukin-1 receptor homology (TIR) domain"/>
    <property type="match status" value="1"/>
</dbReference>
<dbReference type="PRINTS" id="PR00364">
    <property type="entry name" value="DISEASERSIST"/>
</dbReference>
<dbReference type="InterPro" id="IPR000157">
    <property type="entry name" value="TIR_dom"/>
</dbReference>
<dbReference type="GO" id="GO:0043531">
    <property type="term" value="F:ADP binding"/>
    <property type="evidence" value="ECO:0007669"/>
    <property type="project" value="InterPro"/>
</dbReference>
<evidence type="ECO:0000256" key="2">
    <source>
        <dbReference type="ARBA" id="ARBA00022737"/>
    </source>
</evidence>
<dbReference type="Gene3D" id="1.10.8.430">
    <property type="entry name" value="Helical domain of apoptotic protease-activating factors"/>
    <property type="match status" value="2"/>
</dbReference>
<dbReference type="InterPro" id="IPR035897">
    <property type="entry name" value="Toll_tir_struct_dom_sf"/>
</dbReference>
<keyword evidence="2" id="KW-0677">Repeat</keyword>
<name>A0AA88RSU2_9ASTE</name>
<accession>A0AA88RSU2</accession>
<evidence type="ECO:0000256" key="1">
    <source>
        <dbReference type="ARBA" id="ARBA00022614"/>
    </source>
</evidence>
<comment type="caution">
    <text evidence="4">The sequence shown here is derived from an EMBL/GenBank/DDBJ whole genome shotgun (WGS) entry which is preliminary data.</text>
</comment>
<dbReference type="Gene3D" id="3.40.50.300">
    <property type="entry name" value="P-loop containing nucleotide triphosphate hydrolases"/>
    <property type="match status" value="2"/>
</dbReference>
<proteinExistence type="predicted"/>
<evidence type="ECO:0000259" key="3">
    <source>
        <dbReference type="PROSITE" id="PS50104"/>
    </source>
</evidence>
<dbReference type="Pfam" id="PF00931">
    <property type="entry name" value="NB-ARC"/>
    <property type="match status" value="2"/>
</dbReference>
<dbReference type="Pfam" id="PF01582">
    <property type="entry name" value="TIR"/>
    <property type="match status" value="1"/>
</dbReference>
<keyword evidence="1" id="KW-0433">Leucine-rich repeat</keyword>
<dbReference type="SMART" id="SM00255">
    <property type="entry name" value="TIR"/>
    <property type="match status" value="1"/>
</dbReference>
<dbReference type="InterPro" id="IPR027417">
    <property type="entry name" value="P-loop_NTPase"/>
</dbReference>
<organism evidence="4 5">
    <name type="scientific">Escallonia rubra</name>
    <dbReference type="NCBI Taxonomy" id="112253"/>
    <lineage>
        <taxon>Eukaryota</taxon>
        <taxon>Viridiplantae</taxon>
        <taxon>Streptophyta</taxon>
        <taxon>Embryophyta</taxon>
        <taxon>Tracheophyta</taxon>
        <taxon>Spermatophyta</taxon>
        <taxon>Magnoliopsida</taxon>
        <taxon>eudicotyledons</taxon>
        <taxon>Gunneridae</taxon>
        <taxon>Pentapetalae</taxon>
        <taxon>asterids</taxon>
        <taxon>campanulids</taxon>
        <taxon>Escalloniales</taxon>
        <taxon>Escalloniaceae</taxon>
        <taxon>Escallonia</taxon>
    </lineage>
</organism>
<reference evidence="4" key="1">
    <citation type="submission" date="2022-12" db="EMBL/GenBank/DDBJ databases">
        <title>Draft genome assemblies for two species of Escallonia (Escalloniales).</title>
        <authorList>
            <person name="Chanderbali A."/>
            <person name="Dervinis C."/>
            <person name="Anghel I."/>
            <person name="Soltis D."/>
            <person name="Soltis P."/>
            <person name="Zapata F."/>
        </authorList>
    </citation>
    <scope>NUCLEOTIDE SEQUENCE</scope>
    <source>
        <strain evidence="4">UCBG92.1500</strain>
        <tissue evidence="4">Leaf</tissue>
    </source>
</reference>
<dbReference type="InterPro" id="IPR058192">
    <property type="entry name" value="WHD_ROQ1-like"/>
</dbReference>
<dbReference type="AlphaFoldDB" id="A0AA88RSU2"/>
<gene>
    <name evidence="4" type="ORF">RJ640_000777</name>
</gene>
<dbReference type="InterPro" id="IPR002182">
    <property type="entry name" value="NB-ARC"/>
</dbReference>
<dbReference type="PANTHER" id="PTHR11017:SF305">
    <property type="entry name" value="TMV RESISTANCE PROTEIN N-LIKE"/>
    <property type="match status" value="1"/>
</dbReference>
<sequence length="1003" mass="114361">MHIKIRTATSGSSFLANIRDVSTQPRGLIQLQSQLLTDILKWRKDRITTVDEGIVKIKDAICAKRVLLVLDDVDDVEQLNAILGMRDWFYPGSKIIITTRHEWLLKPHAVYKIHEIEKLDDEESIKLFSWHAFGQEHPTEQYMEHSKRVVHHCGGLPLALQVLASFLSRKTLDIWDSALAKLQAIPNSQIIEKLKISYDSLEDDHDKNLFLHIACFFCGEDKYFVVKVLDACGFYSYIGIQNLVDRCLLTINDEDKIMMHQLIQDMGREIVRQESPKEPAKAKVNVDAFVGMDKLRLLKLNYVQLAGGYKNFPKKLRWLCWHGFNLKSIPIELPLGNLVALDMSYSKLERVWEGTKSLGALKVLNLSYSRKLMETPDFSGFRNLERLILKGCQSLLGVSETIGFLERLALLNLEDCKNLRKLPKNVSLLQLLETLIISGCSNLDEFPTELTEMESLKVFHADGYAMKSSSAISRQVYQPRSRISIIVFSKDYASSKACLYELVIILQCRRTSGQVVLPIFYDVDPTEGRNHADSFSAAVAAYEEQLKPETNYGRKMELAKKSLRLVSVHDIYLVVITCRQESKFIKQIVKVIGDKLSRTIMSIAMYPVGIRSRAKAINLWLQDASMDVSAYAIWGMGGLGKTTIAKYVYNLNFNSFAGELLSDILKRKKDRITTVDEGIVKIKDAICAKRVLLVLDDVDDVEQLNAILGMWDWFYPGSKIIITTRHEWLLKPHVVYKIHKIEKLDDEESIKLFSWHAFGQEYPTEQYMEHSQRVVHHCGGLPLALQVLASFLSRKTLDIWDSALAKLQAIPNSQIIEKLKISYDSLEDDHDKNLFLHIACFFCGEDKYFVVKVVDACGFYSYIGIQNLSIPKELPLGNLVALDMSYSKLERVWEGTKSLGALKVLNLSYSRKLMETPDFLGFRNLERLILKGCQSLLGVGETIGFLERLALLNLEDCKNLRKLPKNISMLQLLETLIISGCSNLDEFPTELTKMESLKVYRIL</sequence>
<dbReference type="PANTHER" id="PTHR11017">
    <property type="entry name" value="LEUCINE-RICH REPEAT-CONTAINING PROTEIN"/>
    <property type="match status" value="1"/>
</dbReference>
<dbReference type="InterPro" id="IPR044974">
    <property type="entry name" value="Disease_R_plants"/>
</dbReference>
<protein>
    <recommendedName>
        <fullName evidence="3">TIR domain-containing protein</fullName>
    </recommendedName>
</protein>
<dbReference type="SUPFAM" id="SSF52540">
    <property type="entry name" value="P-loop containing nucleoside triphosphate hydrolases"/>
    <property type="match status" value="2"/>
</dbReference>
<dbReference type="SUPFAM" id="SSF52058">
    <property type="entry name" value="L domain-like"/>
    <property type="match status" value="1"/>
</dbReference>
<dbReference type="Gene3D" id="3.80.10.10">
    <property type="entry name" value="Ribonuclease Inhibitor"/>
    <property type="match status" value="2"/>
</dbReference>
<dbReference type="GO" id="GO:0006952">
    <property type="term" value="P:defense response"/>
    <property type="evidence" value="ECO:0007669"/>
    <property type="project" value="InterPro"/>
</dbReference>
<dbReference type="InterPro" id="IPR011713">
    <property type="entry name" value="Leu-rich_rpt_3"/>
</dbReference>
<dbReference type="GO" id="GO:0007165">
    <property type="term" value="P:signal transduction"/>
    <property type="evidence" value="ECO:0007669"/>
    <property type="project" value="InterPro"/>
</dbReference>
<keyword evidence="5" id="KW-1185">Reference proteome</keyword>
<evidence type="ECO:0000313" key="4">
    <source>
        <dbReference type="EMBL" id="KAK2995494.1"/>
    </source>
</evidence>
<feature type="domain" description="TIR" evidence="3">
    <location>
        <begin position="430"/>
        <end position="596"/>
    </location>
</feature>
<dbReference type="InterPro" id="IPR032675">
    <property type="entry name" value="LRR_dom_sf"/>
</dbReference>
<dbReference type="EMBL" id="JAVXUO010000095">
    <property type="protein sequence ID" value="KAK2995494.1"/>
    <property type="molecule type" value="Genomic_DNA"/>
</dbReference>